<evidence type="ECO:0000313" key="5">
    <source>
        <dbReference type="Proteomes" id="UP001237642"/>
    </source>
</evidence>
<evidence type="ECO:0000256" key="2">
    <source>
        <dbReference type="ARBA" id="ARBA00022786"/>
    </source>
</evidence>
<dbReference type="Pfam" id="PF09346">
    <property type="entry name" value="SMI1_KNR4"/>
    <property type="match status" value="1"/>
</dbReference>
<dbReference type="SUPFAM" id="SSF81383">
    <property type="entry name" value="F-box domain"/>
    <property type="match status" value="1"/>
</dbReference>
<feature type="domain" description="ApaG" evidence="3">
    <location>
        <begin position="292"/>
        <end position="433"/>
    </location>
</feature>
<dbReference type="InterPro" id="IPR036047">
    <property type="entry name" value="F-box-like_dom_sf"/>
</dbReference>
<comment type="caution">
    <text evidence="4">The sequence shown here is derived from an EMBL/GenBank/DDBJ whole genome shotgun (WGS) entry which is preliminary data.</text>
</comment>
<dbReference type="PANTHER" id="PTHR47463:SF2">
    <property type="entry name" value="F-BOX PROTEIN SKIP16"/>
    <property type="match status" value="1"/>
</dbReference>
<dbReference type="Pfam" id="PF04379">
    <property type="entry name" value="DUF525"/>
    <property type="match status" value="1"/>
</dbReference>
<evidence type="ECO:0000259" key="3">
    <source>
        <dbReference type="PROSITE" id="PS51087"/>
    </source>
</evidence>
<accession>A0AAD8I559</accession>
<dbReference type="Gene3D" id="2.60.40.1470">
    <property type="entry name" value="ApaG domain"/>
    <property type="match status" value="1"/>
</dbReference>
<dbReference type="InterPro" id="IPR007474">
    <property type="entry name" value="ApaG_domain"/>
</dbReference>
<dbReference type="SUPFAM" id="SSF110069">
    <property type="entry name" value="ApaG-like"/>
    <property type="match status" value="1"/>
</dbReference>
<proteinExistence type="predicted"/>
<dbReference type="SUPFAM" id="SSF160631">
    <property type="entry name" value="SMI1/KNR4-like"/>
    <property type="match status" value="1"/>
</dbReference>
<dbReference type="EMBL" id="JAUIZM010000006">
    <property type="protein sequence ID" value="KAK1379344.1"/>
    <property type="molecule type" value="Genomic_DNA"/>
</dbReference>
<dbReference type="InterPro" id="IPR018958">
    <property type="entry name" value="Knr4/Smi1-like_dom"/>
</dbReference>
<keyword evidence="5" id="KW-1185">Reference proteome</keyword>
<organism evidence="4 5">
    <name type="scientific">Heracleum sosnowskyi</name>
    <dbReference type="NCBI Taxonomy" id="360622"/>
    <lineage>
        <taxon>Eukaryota</taxon>
        <taxon>Viridiplantae</taxon>
        <taxon>Streptophyta</taxon>
        <taxon>Embryophyta</taxon>
        <taxon>Tracheophyta</taxon>
        <taxon>Spermatophyta</taxon>
        <taxon>Magnoliopsida</taxon>
        <taxon>eudicotyledons</taxon>
        <taxon>Gunneridae</taxon>
        <taxon>Pentapetalae</taxon>
        <taxon>asterids</taxon>
        <taxon>campanulids</taxon>
        <taxon>Apiales</taxon>
        <taxon>Apiaceae</taxon>
        <taxon>Apioideae</taxon>
        <taxon>apioid superclade</taxon>
        <taxon>Tordylieae</taxon>
        <taxon>Tordyliinae</taxon>
        <taxon>Heracleum</taxon>
    </lineage>
</organism>
<evidence type="ECO:0000313" key="4">
    <source>
        <dbReference type="EMBL" id="KAK1379344.1"/>
    </source>
</evidence>
<dbReference type="AlphaFoldDB" id="A0AAD8I559"/>
<dbReference type="PANTHER" id="PTHR47463">
    <property type="entry name" value="F-BOX PROTEIN SKIP16"/>
    <property type="match status" value="1"/>
</dbReference>
<protein>
    <submittedName>
        <fullName evidence="4">F-box protein SKIP16</fullName>
    </submittedName>
</protein>
<dbReference type="Proteomes" id="UP001237642">
    <property type="component" value="Unassembled WGS sequence"/>
</dbReference>
<name>A0AAD8I559_9APIA</name>
<dbReference type="InterPro" id="IPR037883">
    <property type="entry name" value="Knr4/Smi1-like_sf"/>
</dbReference>
<comment type="pathway">
    <text evidence="1">Protein modification; protein ubiquitination.</text>
</comment>
<sequence length="433" mass="49496">MESLGGLAIHKILLKLGPKDTAIVGCVNHSFQEWASDDSLWSHFCAQDLHLSLPHDPFGVLAPSFKTAYQLWRESFCMYSWPLVLRVKTCWDRIRSWLLFNFPEAVTTLRKGATEDELNTLEKFFNVKLPLPTRVLYRFCNGQDLDMGSLLGLIGGYSFYNHLVNICLLPLDQVISVTKDICQYLFSSDAHQYLVVAASSTENEKFFFLNCSDGQLYVGTRNLFEDREMLPCVPPAMIRSVHDAGDCQQQDAMLLWLEEHIRRLESGMIKVREEKKTRSINLFPEESTLCSTAVTNGVQVRASALFVPEYSDLQVESDKYFYTYSIRMSLVPEGCTVNGMRFDSCQLYWRHWIIRENDNIVSDVNGEAVIGKYPLLHPGDKEFVYQSCSSHRLSPGSIEGSFTFVPGRLTVPKGAEFEVEVPRFLLQYPDYIF</sequence>
<dbReference type="PROSITE" id="PS51087">
    <property type="entry name" value="APAG"/>
    <property type="match status" value="1"/>
</dbReference>
<evidence type="ECO:0000256" key="1">
    <source>
        <dbReference type="ARBA" id="ARBA00004906"/>
    </source>
</evidence>
<dbReference type="InterPro" id="IPR036767">
    <property type="entry name" value="ApaG_sf"/>
</dbReference>
<reference evidence="4" key="1">
    <citation type="submission" date="2023-02" db="EMBL/GenBank/DDBJ databases">
        <title>Genome of toxic invasive species Heracleum sosnowskyi carries increased number of genes despite the absence of recent whole-genome duplications.</title>
        <authorList>
            <person name="Schelkunov M."/>
            <person name="Shtratnikova V."/>
            <person name="Makarenko M."/>
            <person name="Klepikova A."/>
            <person name="Omelchenko D."/>
            <person name="Novikova G."/>
            <person name="Obukhova E."/>
            <person name="Bogdanov V."/>
            <person name="Penin A."/>
            <person name="Logacheva M."/>
        </authorList>
    </citation>
    <scope>NUCLEOTIDE SEQUENCE</scope>
    <source>
        <strain evidence="4">Hsosn_3</strain>
        <tissue evidence="4">Leaf</tissue>
    </source>
</reference>
<keyword evidence="2" id="KW-0833">Ubl conjugation pathway</keyword>
<gene>
    <name evidence="4" type="ORF">POM88_026088</name>
</gene>
<reference evidence="4" key="2">
    <citation type="submission" date="2023-05" db="EMBL/GenBank/DDBJ databases">
        <authorList>
            <person name="Schelkunov M.I."/>
        </authorList>
    </citation>
    <scope>NUCLEOTIDE SEQUENCE</scope>
    <source>
        <strain evidence="4">Hsosn_3</strain>
        <tissue evidence="4">Leaf</tissue>
    </source>
</reference>